<dbReference type="InterPro" id="IPR038765">
    <property type="entry name" value="Papain-like_cys_pep_sf"/>
</dbReference>
<accession>A0A7J0E0R3</accession>
<dbReference type="AlphaFoldDB" id="A0A7J0E0R3"/>
<reference evidence="5" key="1">
    <citation type="submission" date="2019-07" db="EMBL/GenBank/DDBJ databases">
        <title>De Novo Assembly of kiwifruit Actinidia rufa.</title>
        <authorList>
            <person name="Sugita-Konishi S."/>
            <person name="Sato K."/>
            <person name="Mori E."/>
            <person name="Abe Y."/>
            <person name="Kisaki G."/>
            <person name="Hamano K."/>
            <person name="Suezawa K."/>
            <person name="Otani M."/>
            <person name="Fukuda T."/>
            <person name="Manabe T."/>
            <person name="Gomi K."/>
            <person name="Tabuchi M."/>
            <person name="Akimitsu K."/>
            <person name="Kataoka I."/>
        </authorList>
    </citation>
    <scope>NUCLEOTIDE SEQUENCE [LARGE SCALE GENOMIC DNA]</scope>
    <source>
        <strain evidence="5">cv. Fuchu</strain>
    </source>
</reference>
<dbReference type="SUPFAM" id="SSF54001">
    <property type="entry name" value="Cysteine proteinases"/>
    <property type="match status" value="1"/>
</dbReference>
<dbReference type="Gene3D" id="3.90.70.10">
    <property type="entry name" value="Cysteine proteinases"/>
    <property type="match status" value="1"/>
</dbReference>
<dbReference type="InterPro" id="IPR000668">
    <property type="entry name" value="Peptidase_C1A_C"/>
</dbReference>
<evidence type="ECO:0000313" key="4">
    <source>
        <dbReference type="EMBL" id="GFS46636.1"/>
    </source>
</evidence>
<dbReference type="SMART" id="SM00645">
    <property type="entry name" value="Pept_C1"/>
    <property type="match status" value="1"/>
</dbReference>
<evidence type="ECO:0000256" key="1">
    <source>
        <dbReference type="ARBA" id="ARBA00008455"/>
    </source>
</evidence>
<dbReference type="Proteomes" id="UP000585474">
    <property type="component" value="Unassembled WGS sequence"/>
</dbReference>
<organism evidence="4 5">
    <name type="scientific">Actinidia rufa</name>
    <dbReference type="NCBI Taxonomy" id="165716"/>
    <lineage>
        <taxon>Eukaryota</taxon>
        <taxon>Viridiplantae</taxon>
        <taxon>Streptophyta</taxon>
        <taxon>Embryophyta</taxon>
        <taxon>Tracheophyta</taxon>
        <taxon>Spermatophyta</taxon>
        <taxon>Magnoliopsida</taxon>
        <taxon>eudicotyledons</taxon>
        <taxon>Gunneridae</taxon>
        <taxon>Pentapetalae</taxon>
        <taxon>asterids</taxon>
        <taxon>Ericales</taxon>
        <taxon>Actinidiaceae</taxon>
        <taxon>Actinidia</taxon>
    </lineage>
</organism>
<evidence type="ECO:0000256" key="2">
    <source>
        <dbReference type="ARBA" id="ARBA00023157"/>
    </source>
</evidence>
<protein>
    <submittedName>
        <fullName evidence="4">Cysteine proteinases superfamily protein</fullName>
    </submittedName>
</protein>
<feature type="domain" description="Peptidase C1A papain C-terminal" evidence="3">
    <location>
        <begin position="9"/>
        <end position="190"/>
    </location>
</feature>
<dbReference type="PROSITE" id="PS00639">
    <property type="entry name" value="THIOL_PROTEASE_HIS"/>
    <property type="match status" value="1"/>
</dbReference>
<dbReference type="OrthoDB" id="10253408at2759"/>
<keyword evidence="5" id="KW-1185">Reference proteome</keyword>
<dbReference type="PROSITE" id="PS00139">
    <property type="entry name" value="THIOL_PROTEASE_CYS"/>
    <property type="match status" value="1"/>
</dbReference>
<keyword evidence="2" id="KW-1015">Disulfide bond</keyword>
<dbReference type="InterPro" id="IPR039417">
    <property type="entry name" value="Peptidase_C1A_papain-like"/>
</dbReference>
<dbReference type="CDD" id="cd02248">
    <property type="entry name" value="Peptidase_C1A"/>
    <property type="match status" value="1"/>
</dbReference>
<dbReference type="InterPro" id="IPR000169">
    <property type="entry name" value="Pept_cys_AS"/>
</dbReference>
<dbReference type="GO" id="GO:0008234">
    <property type="term" value="F:cysteine-type peptidase activity"/>
    <property type="evidence" value="ECO:0007669"/>
    <property type="project" value="InterPro"/>
</dbReference>
<dbReference type="PRINTS" id="PR00705">
    <property type="entry name" value="PAPAIN"/>
</dbReference>
<gene>
    <name evidence="4" type="ORF">Acr_00g0103460</name>
</gene>
<dbReference type="InterPro" id="IPR013128">
    <property type="entry name" value="Peptidase_C1A"/>
</dbReference>
<dbReference type="EMBL" id="BJWL01000470">
    <property type="protein sequence ID" value="GFS46636.1"/>
    <property type="molecule type" value="Genomic_DNA"/>
</dbReference>
<proteinExistence type="inferred from homology"/>
<name>A0A7J0E0R3_9ERIC</name>
<evidence type="ECO:0000313" key="5">
    <source>
        <dbReference type="Proteomes" id="UP000585474"/>
    </source>
</evidence>
<dbReference type="Pfam" id="PF00112">
    <property type="entry name" value="Peptidase_C1"/>
    <property type="match status" value="1"/>
</dbReference>
<sequence>MSPEFGDQLPDSVDWRAKGAVLGIKNQGGCGSCWAFAAIAAVEGINQLVTGNLISLSEQEIVDCQKKPPNNGCKGGSRGGAYQFIIDNGGINTEENYPYTARDGECDQDKINENYVTIDRYENVPSKNESALQKAVANQPVSVGIASSSFAFKSYQSGIFTGPCGAQIDHGVTIVGYGTEGEQRQFTGSR</sequence>
<evidence type="ECO:0000259" key="3">
    <source>
        <dbReference type="SMART" id="SM00645"/>
    </source>
</evidence>
<dbReference type="PANTHER" id="PTHR12411">
    <property type="entry name" value="CYSTEINE PROTEASE FAMILY C1-RELATED"/>
    <property type="match status" value="1"/>
</dbReference>
<comment type="similarity">
    <text evidence="1">Belongs to the peptidase C1 family.</text>
</comment>
<dbReference type="GO" id="GO:0006508">
    <property type="term" value="P:proteolysis"/>
    <property type="evidence" value="ECO:0007669"/>
    <property type="project" value="InterPro"/>
</dbReference>
<dbReference type="InterPro" id="IPR025660">
    <property type="entry name" value="Pept_his_AS"/>
</dbReference>
<comment type="caution">
    <text evidence="4">The sequence shown here is derived from an EMBL/GenBank/DDBJ whole genome shotgun (WGS) entry which is preliminary data.</text>
</comment>